<dbReference type="PANTHER" id="PTHR45458:SF1">
    <property type="entry name" value="SHORT CHAIN DEHYDROGENASE"/>
    <property type="match status" value="1"/>
</dbReference>
<dbReference type="InterPro" id="IPR036291">
    <property type="entry name" value="NAD(P)-bd_dom_sf"/>
</dbReference>
<gene>
    <name evidence="2" type="ORF">NA56DRAFT_640214</name>
</gene>
<dbReference type="PANTHER" id="PTHR45458">
    <property type="entry name" value="SHORT-CHAIN DEHYDROGENASE/REDUCTASE SDR"/>
    <property type="match status" value="1"/>
</dbReference>
<proteinExistence type="predicted"/>
<name>A0A2J6QQT4_9HELO</name>
<evidence type="ECO:0000313" key="2">
    <source>
        <dbReference type="EMBL" id="PMD28604.1"/>
    </source>
</evidence>
<reference evidence="2 3" key="1">
    <citation type="submission" date="2016-05" db="EMBL/GenBank/DDBJ databases">
        <title>A degradative enzymes factory behind the ericoid mycorrhizal symbiosis.</title>
        <authorList>
            <consortium name="DOE Joint Genome Institute"/>
            <person name="Martino E."/>
            <person name="Morin E."/>
            <person name="Grelet G."/>
            <person name="Kuo A."/>
            <person name="Kohler A."/>
            <person name="Daghino S."/>
            <person name="Barry K."/>
            <person name="Choi C."/>
            <person name="Cichocki N."/>
            <person name="Clum A."/>
            <person name="Copeland A."/>
            <person name="Hainaut M."/>
            <person name="Haridas S."/>
            <person name="Labutti K."/>
            <person name="Lindquist E."/>
            <person name="Lipzen A."/>
            <person name="Khouja H.-R."/>
            <person name="Murat C."/>
            <person name="Ohm R."/>
            <person name="Olson A."/>
            <person name="Spatafora J."/>
            <person name="Veneault-Fourrey C."/>
            <person name="Henrissat B."/>
            <person name="Grigoriev I."/>
            <person name="Martin F."/>
            <person name="Perotto S."/>
        </authorList>
    </citation>
    <scope>NUCLEOTIDE SEQUENCE [LARGE SCALE GENOMIC DNA]</scope>
    <source>
        <strain evidence="2 3">UAMH 7357</strain>
    </source>
</reference>
<dbReference type="CDD" id="cd05325">
    <property type="entry name" value="carb_red_sniffer_like_SDR_c"/>
    <property type="match status" value="1"/>
</dbReference>
<dbReference type="PRINTS" id="PR00081">
    <property type="entry name" value="GDHRDH"/>
</dbReference>
<dbReference type="EMBL" id="KZ613464">
    <property type="protein sequence ID" value="PMD28604.1"/>
    <property type="molecule type" value="Genomic_DNA"/>
</dbReference>
<evidence type="ECO:0000256" key="1">
    <source>
        <dbReference type="ARBA" id="ARBA00022857"/>
    </source>
</evidence>
<protein>
    <submittedName>
        <fullName evidence="2">Short chain dehydrogenase/reductase SDR</fullName>
    </submittedName>
</protein>
<keyword evidence="3" id="KW-1185">Reference proteome</keyword>
<organism evidence="2 3">
    <name type="scientific">Hyaloscypha hepaticicola</name>
    <dbReference type="NCBI Taxonomy" id="2082293"/>
    <lineage>
        <taxon>Eukaryota</taxon>
        <taxon>Fungi</taxon>
        <taxon>Dikarya</taxon>
        <taxon>Ascomycota</taxon>
        <taxon>Pezizomycotina</taxon>
        <taxon>Leotiomycetes</taxon>
        <taxon>Helotiales</taxon>
        <taxon>Hyaloscyphaceae</taxon>
        <taxon>Hyaloscypha</taxon>
    </lineage>
</organism>
<dbReference type="GO" id="GO:0016616">
    <property type="term" value="F:oxidoreductase activity, acting on the CH-OH group of donors, NAD or NADP as acceptor"/>
    <property type="evidence" value="ECO:0007669"/>
    <property type="project" value="TreeGrafter"/>
</dbReference>
<sequence>MPLFIITGANRGLGLEFVRQLSADSSNTIIAATRSLSRNLSALESHKSNGANLHILECDTGSQDSITAFGKQVSSVLGGSDKKVDFLLNNAGINYTPKQTSLTMTPDSLQNHINVNVMGPAKMVQVLESHLQDGSVVMNMTSGLGSLAYLRTKDSTDCTTYSISKAALNMLTVHQSIALKSKSVVVVCVDPGWVKTDMGGPGAVLEQEESIGGMLKCLRGLKSGDSGRFFQYDGAEREW</sequence>
<dbReference type="Gene3D" id="3.40.50.720">
    <property type="entry name" value="NAD(P)-binding Rossmann-like Domain"/>
    <property type="match status" value="1"/>
</dbReference>
<dbReference type="SUPFAM" id="SSF51735">
    <property type="entry name" value="NAD(P)-binding Rossmann-fold domains"/>
    <property type="match status" value="1"/>
</dbReference>
<dbReference type="OrthoDB" id="9876299at2759"/>
<accession>A0A2J6QQT4</accession>
<dbReference type="InterPro" id="IPR052184">
    <property type="entry name" value="SDR_enzymes"/>
</dbReference>
<dbReference type="InterPro" id="IPR002347">
    <property type="entry name" value="SDR_fam"/>
</dbReference>
<keyword evidence="1" id="KW-0521">NADP</keyword>
<evidence type="ECO:0000313" key="3">
    <source>
        <dbReference type="Proteomes" id="UP000235672"/>
    </source>
</evidence>
<dbReference type="AlphaFoldDB" id="A0A2J6QQT4"/>
<dbReference type="Proteomes" id="UP000235672">
    <property type="component" value="Unassembled WGS sequence"/>
</dbReference>
<dbReference type="PROSITE" id="PS00061">
    <property type="entry name" value="ADH_SHORT"/>
    <property type="match status" value="1"/>
</dbReference>
<dbReference type="Pfam" id="PF00106">
    <property type="entry name" value="adh_short"/>
    <property type="match status" value="1"/>
</dbReference>
<dbReference type="InterPro" id="IPR020904">
    <property type="entry name" value="Sc_DH/Rdtase_CS"/>
</dbReference>